<dbReference type="GO" id="GO:0009236">
    <property type="term" value="P:cobalamin biosynthetic process"/>
    <property type="evidence" value="ECO:0007669"/>
    <property type="project" value="UniProtKB-UniRule"/>
</dbReference>
<reference evidence="10" key="1">
    <citation type="submission" date="2021-01" db="EMBL/GenBank/DDBJ databases">
        <title>Whole genome shotgun sequence of Sphaerisporangium rufum NBRC 109079.</title>
        <authorList>
            <person name="Komaki H."/>
            <person name="Tamura T."/>
        </authorList>
    </citation>
    <scope>NUCLEOTIDE SEQUENCE</scope>
    <source>
        <strain evidence="10">NBRC 109079</strain>
    </source>
</reference>
<dbReference type="InterPro" id="IPR004485">
    <property type="entry name" value="Cobalamin_biosynth_CobD/CbiB"/>
</dbReference>
<dbReference type="HAMAP" id="MF_00024">
    <property type="entry name" value="CobD_CbiB"/>
    <property type="match status" value="1"/>
</dbReference>
<feature type="transmembrane region" description="Helical" evidence="9">
    <location>
        <begin position="298"/>
        <end position="317"/>
    </location>
</feature>
<keyword evidence="6 9" id="KW-0812">Transmembrane</keyword>
<dbReference type="Pfam" id="PF03186">
    <property type="entry name" value="CobD_Cbib"/>
    <property type="match status" value="1"/>
</dbReference>
<dbReference type="GO" id="GO:0015420">
    <property type="term" value="F:ABC-type vitamin B12 transporter activity"/>
    <property type="evidence" value="ECO:0007669"/>
    <property type="project" value="UniProtKB-UniRule"/>
</dbReference>
<dbReference type="AlphaFoldDB" id="A0A919R3U7"/>
<dbReference type="GO" id="GO:0048472">
    <property type="term" value="F:threonine-phosphate decarboxylase activity"/>
    <property type="evidence" value="ECO:0007669"/>
    <property type="project" value="InterPro"/>
</dbReference>
<keyword evidence="4 9" id="KW-1003">Cell membrane</keyword>
<keyword evidence="7 9" id="KW-1133">Transmembrane helix</keyword>
<dbReference type="NCBIfam" id="NF002276">
    <property type="entry name" value="PRK01209.1-4"/>
    <property type="match status" value="1"/>
</dbReference>
<keyword evidence="11" id="KW-1185">Reference proteome</keyword>
<accession>A0A919R3U7</accession>
<dbReference type="GO" id="GO:0005886">
    <property type="term" value="C:plasma membrane"/>
    <property type="evidence" value="ECO:0007669"/>
    <property type="project" value="UniProtKB-SubCell"/>
</dbReference>
<evidence type="ECO:0000256" key="4">
    <source>
        <dbReference type="ARBA" id="ARBA00022475"/>
    </source>
</evidence>
<comment type="caution">
    <text evidence="9">Lacks conserved residue(s) required for the propagation of feature annotation.</text>
</comment>
<evidence type="ECO:0000256" key="8">
    <source>
        <dbReference type="ARBA" id="ARBA00023136"/>
    </source>
</evidence>
<evidence type="ECO:0000256" key="2">
    <source>
        <dbReference type="ARBA" id="ARBA00004953"/>
    </source>
</evidence>
<comment type="subcellular location">
    <subcellularLocation>
        <location evidence="1 9">Cell membrane</location>
        <topology evidence="1 9">Multi-pass membrane protein</topology>
    </subcellularLocation>
</comment>
<dbReference type="PANTHER" id="PTHR34308:SF1">
    <property type="entry name" value="COBALAMIN BIOSYNTHESIS PROTEIN CBIB"/>
    <property type="match status" value="1"/>
</dbReference>
<proteinExistence type="inferred from homology"/>
<evidence type="ECO:0000256" key="5">
    <source>
        <dbReference type="ARBA" id="ARBA00022573"/>
    </source>
</evidence>
<name>A0A919R3U7_9ACTN</name>
<evidence type="ECO:0000256" key="3">
    <source>
        <dbReference type="ARBA" id="ARBA00006263"/>
    </source>
</evidence>
<dbReference type="PANTHER" id="PTHR34308">
    <property type="entry name" value="COBALAMIN BIOSYNTHESIS PROTEIN CBIB"/>
    <property type="match status" value="1"/>
</dbReference>
<dbReference type="NCBIfam" id="TIGR00380">
    <property type="entry name" value="cobal_cbiB"/>
    <property type="match status" value="1"/>
</dbReference>
<evidence type="ECO:0000256" key="6">
    <source>
        <dbReference type="ARBA" id="ARBA00022692"/>
    </source>
</evidence>
<evidence type="ECO:0000256" key="1">
    <source>
        <dbReference type="ARBA" id="ARBA00004651"/>
    </source>
</evidence>
<comment type="function">
    <text evidence="9">Converts cobyric acid to cobinamide by the addition of aminopropanol on the F carboxylic group.</text>
</comment>
<organism evidence="10 11">
    <name type="scientific">Sphaerisporangium rufum</name>
    <dbReference type="NCBI Taxonomy" id="1381558"/>
    <lineage>
        <taxon>Bacteria</taxon>
        <taxon>Bacillati</taxon>
        <taxon>Actinomycetota</taxon>
        <taxon>Actinomycetes</taxon>
        <taxon>Streptosporangiales</taxon>
        <taxon>Streptosporangiaceae</taxon>
        <taxon>Sphaerisporangium</taxon>
    </lineage>
</organism>
<evidence type="ECO:0000256" key="7">
    <source>
        <dbReference type="ARBA" id="ARBA00022989"/>
    </source>
</evidence>
<keyword evidence="5 9" id="KW-0169">Cobalamin biosynthesis</keyword>
<comment type="caution">
    <text evidence="10">The sequence shown here is derived from an EMBL/GenBank/DDBJ whole genome shotgun (WGS) entry which is preliminary data.</text>
</comment>
<comment type="similarity">
    <text evidence="3 9">Belongs to the CobD/CbiB family.</text>
</comment>
<dbReference type="Proteomes" id="UP000655287">
    <property type="component" value="Unassembled WGS sequence"/>
</dbReference>
<evidence type="ECO:0000313" key="11">
    <source>
        <dbReference type="Proteomes" id="UP000655287"/>
    </source>
</evidence>
<keyword evidence="8 9" id="KW-0472">Membrane</keyword>
<gene>
    <name evidence="9 10" type="primary">cobD</name>
    <name evidence="10" type="ORF">Sru01_40510</name>
</gene>
<sequence>MRILDRRARAAGLVAGVVLDAVFADPRHPAHPVAAFGRAAAAVERRLYRRSVARGALHAGLCVGTVALLGVAAERATRGRPAARAAVTAAATWAVLGGTTLAREGAAMAAALRAGDLAAARERLPHLCGRDPSALGPAGLARATVESIAENTSDAVVAPLLWGALAGVPGLLAYRAVNTLDAMVGHRSDRYLLFGRPAARLDDLANFLPARLTGVLACALAPVAGGSPRAAWEALRRYGHRHPSPNAGRCEAAFAGALGVRLGGRNVYGGRVEHRPELGDGPPPAVADIARSVRLARAVNAAAAVLTAAAVLFLPGLGRIGRVTRRNAVGDMVR</sequence>
<dbReference type="EMBL" id="BOOU01000054">
    <property type="protein sequence ID" value="GII79069.1"/>
    <property type="molecule type" value="Genomic_DNA"/>
</dbReference>
<protein>
    <recommendedName>
        <fullName evidence="9">Cobalamin biosynthesis protein CobD</fullName>
    </recommendedName>
</protein>
<dbReference type="RefSeq" id="WP_203988790.1">
    <property type="nucleotide sequence ID" value="NZ_BOOU01000054.1"/>
</dbReference>
<evidence type="ECO:0000313" key="10">
    <source>
        <dbReference type="EMBL" id="GII79069.1"/>
    </source>
</evidence>
<comment type="pathway">
    <text evidence="2 9">Cofactor biosynthesis; adenosylcobalamin biosynthesis.</text>
</comment>
<evidence type="ECO:0000256" key="9">
    <source>
        <dbReference type="HAMAP-Rule" id="MF_00024"/>
    </source>
</evidence>